<accession>A0A076N167</accession>
<dbReference type="Proteomes" id="UP000062973">
    <property type="component" value="Chromosome"/>
</dbReference>
<dbReference type="OrthoDB" id="4717569at2"/>
<dbReference type="InterPro" id="IPR008628">
    <property type="entry name" value="GPP34-like"/>
</dbReference>
<dbReference type="RefSeq" id="WP_017982437.1">
    <property type="nucleotide sequence ID" value="NZ_AQUL01000001.1"/>
</dbReference>
<gene>
    <name evidence="5" type="ORF">AMETH_3510</name>
</gene>
<dbReference type="GO" id="GO:0005737">
    <property type="term" value="C:cytoplasm"/>
    <property type="evidence" value="ECO:0007669"/>
    <property type="project" value="UniProtKB-ARBA"/>
</dbReference>
<keyword evidence="4" id="KW-0472">Membrane</keyword>
<dbReference type="InterPro" id="IPR038261">
    <property type="entry name" value="GPP34-like_sf"/>
</dbReference>
<evidence type="ECO:0000256" key="2">
    <source>
        <dbReference type="ARBA" id="ARBA00023034"/>
    </source>
</evidence>
<dbReference type="STRING" id="1068978.AMETH_3510"/>
<evidence type="ECO:0000256" key="4">
    <source>
        <dbReference type="ARBA" id="ARBA00023136"/>
    </source>
</evidence>
<sequence length="212" mass="23225">MNTPDSLAARLFLLAYDTDKKRLTSRSELGYALRAAALADLVLGGFLVDDGGKAAPAAPAPGLDPVLDLVLLEIGDSAPRSWRRWVSRRASRIVPLVREHLAAEQVIKVDSRRVLGLFPVHQVTLRRPHETKRLAEEVRRTVRGGQPAYRVDPRLGALCALAGTAELRTVFTRAERRQYKGRLAELGRPVEPVVKALRKTIQSQRSAAASGG</sequence>
<proteinExistence type="predicted"/>
<evidence type="ECO:0000256" key="1">
    <source>
        <dbReference type="ARBA" id="ARBA00004255"/>
    </source>
</evidence>
<protein>
    <recommendedName>
        <fullName evidence="7">GPP34 family phosphoprotein</fullName>
    </recommendedName>
</protein>
<evidence type="ECO:0000313" key="5">
    <source>
        <dbReference type="EMBL" id="AIJ23602.1"/>
    </source>
</evidence>
<keyword evidence="3" id="KW-0446">Lipid-binding</keyword>
<organism evidence="5 6">
    <name type="scientific">Amycolatopsis methanolica 239</name>
    <dbReference type="NCBI Taxonomy" id="1068978"/>
    <lineage>
        <taxon>Bacteria</taxon>
        <taxon>Bacillati</taxon>
        <taxon>Actinomycetota</taxon>
        <taxon>Actinomycetes</taxon>
        <taxon>Pseudonocardiales</taxon>
        <taxon>Pseudonocardiaceae</taxon>
        <taxon>Amycolatopsis</taxon>
        <taxon>Amycolatopsis methanolica group</taxon>
    </lineage>
</organism>
<dbReference type="PATRIC" id="fig|1068978.7.peg.3750"/>
<comment type="subcellular location">
    <subcellularLocation>
        <location evidence="1">Golgi apparatus membrane</location>
        <topology evidence="1">Peripheral membrane protein</topology>
        <orientation evidence="1">Cytoplasmic side</orientation>
    </subcellularLocation>
</comment>
<name>A0A076N167_AMYME</name>
<evidence type="ECO:0000256" key="3">
    <source>
        <dbReference type="ARBA" id="ARBA00023121"/>
    </source>
</evidence>
<dbReference type="KEGG" id="amq:AMETH_3510"/>
<dbReference type="Gene3D" id="1.10.3630.10">
    <property type="entry name" value="yeast vps74-n-term truncation variant domain like"/>
    <property type="match status" value="1"/>
</dbReference>
<keyword evidence="2" id="KW-0333">Golgi apparatus</keyword>
<dbReference type="GO" id="GO:0070273">
    <property type="term" value="F:phosphatidylinositol-4-phosphate binding"/>
    <property type="evidence" value="ECO:0007669"/>
    <property type="project" value="InterPro"/>
</dbReference>
<evidence type="ECO:0008006" key="7">
    <source>
        <dbReference type="Google" id="ProtNLM"/>
    </source>
</evidence>
<dbReference type="AlphaFoldDB" id="A0A076N167"/>
<keyword evidence="6" id="KW-1185">Reference proteome</keyword>
<dbReference type="HOGENOM" id="CLU_080168_0_1_11"/>
<dbReference type="Pfam" id="PF05719">
    <property type="entry name" value="GPP34"/>
    <property type="match status" value="1"/>
</dbReference>
<evidence type="ECO:0000313" key="6">
    <source>
        <dbReference type="Proteomes" id="UP000062973"/>
    </source>
</evidence>
<reference evidence="5 6" key="1">
    <citation type="submission" date="2014-07" db="EMBL/GenBank/DDBJ databases">
        <title>Whole Genome Sequence of the Amycolatopsis methanolica 239.</title>
        <authorList>
            <person name="Tang B."/>
        </authorList>
    </citation>
    <scope>NUCLEOTIDE SEQUENCE [LARGE SCALE GENOMIC DNA]</scope>
    <source>
        <strain evidence="5 6">239</strain>
    </source>
</reference>
<dbReference type="eggNOG" id="ENOG5032X58">
    <property type="taxonomic scope" value="Bacteria"/>
</dbReference>
<dbReference type="EMBL" id="CP009110">
    <property type="protein sequence ID" value="AIJ23602.1"/>
    <property type="molecule type" value="Genomic_DNA"/>
</dbReference>
<dbReference type="GO" id="GO:0012505">
    <property type="term" value="C:endomembrane system"/>
    <property type="evidence" value="ECO:0007669"/>
    <property type="project" value="UniProtKB-ARBA"/>
</dbReference>